<comment type="caution">
    <text evidence="1">The sequence shown here is derived from an EMBL/GenBank/DDBJ whole genome shotgun (WGS) entry which is preliminary data.</text>
</comment>
<dbReference type="VEuPathDB" id="FungiDB:RhiirA1_447864"/>
<protein>
    <submittedName>
        <fullName evidence="1">Uncharacterized protein</fullName>
    </submittedName>
</protein>
<dbReference type="Proteomes" id="UP000232722">
    <property type="component" value="Unassembled WGS sequence"/>
</dbReference>
<gene>
    <name evidence="2" type="ORF">RhiirA1_447864</name>
    <name evidence="1" type="ORF">RhiirA5_407451</name>
</gene>
<evidence type="ECO:0000313" key="2">
    <source>
        <dbReference type="EMBL" id="PKC76222.1"/>
    </source>
</evidence>
<evidence type="ECO:0000313" key="4">
    <source>
        <dbReference type="Proteomes" id="UP000232722"/>
    </source>
</evidence>
<dbReference type="EMBL" id="LLXH01000006">
    <property type="protein sequence ID" value="PKC76222.1"/>
    <property type="molecule type" value="Genomic_DNA"/>
</dbReference>
<reference evidence="2 3" key="3">
    <citation type="submission" date="2017-10" db="EMBL/GenBank/DDBJ databases">
        <title>Extensive intraspecific genome diversity in a model arbuscular mycorrhizal fungus.</title>
        <authorList>
            <person name="Chen E.C.H."/>
            <person name="Morin E."/>
            <person name="Baudet D."/>
            <person name="Noel J."/>
            <person name="Ndikumana S."/>
            <person name="Charron P."/>
            <person name="St-Onge C."/>
            <person name="Giorgi J."/>
            <person name="Grigoriev I.V."/>
            <person name="Roux C."/>
            <person name="Martin F.M."/>
            <person name="Corradi N."/>
        </authorList>
    </citation>
    <scope>NUCLEOTIDE SEQUENCE [LARGE SCALE GENOMIC DNA]</scope>
    <source>
        <strain evidence="2 3">A1</strain>
    </source>
</reference>
<dbReference type="Proteomes" id="UP000232688">
    <property type="component" value="Unassembled WGS sequence"/>
</dbReference>
<dbReference type="VEuPathDB" id="FungiDB:FUN_012434"/>
<dbReference type="VEuPathDB" id="FungiDB:RhiirFUN_005960"/>
<evidence type="ECO:0000313" key="1">
    <source>
        <dbReference type="EMBL" id="PKC16093.1"/>
    </source>
</evidence>
<dbReference type="AlphaFoldDB" id="A0A2I1DYS5"/>
<dbReference type="VEuPathDB" id="FungiDB:FUN_016219"/>
<dbReference type="VEuPathDB" id="FungiDB:RhiirFUN_005961"/>
<evidence type="ECO:0000313" key="3">
    <source>
        <dbReference type="Proteomes" id="UP000232688"/>
    </source>
</evidence>
<reference evidence="2 3" key="4">
    <citation type="submission" date="2017-10" db="EMBL/GenBank/DDBJ databases">
        <title>Genome analyses suggest a sexual origin of heterokaryosis in a supposedly ancient asexual fungus.</title>
        <authorList>
            <person name="Corradi N."/>
            <person name="Sedzielewska K."/>
            <person name="Noel J."/>
            <person name="Charron P."/>
            <person name="Farinelli L."/>
            <person name="Marton T."/>
            <person name="Kruger M."/>
            <person name="Pelin A."/>
            <person name="Brachmann A."/>
            <person name="Corradi N."/>
        </authorList>
    </citation>
    <scope>NUCLEOTIDE SEQUENCE [LARGE SCALE GENOMIC DNA]</scope>
    <source>
        <strain evidence="2 3">A1</strain>
    </source>
</reference>
<sequence>MSGNIVNRSRPGKFIDIILDEVYNKSVPKPINLHPGYDIEYIIRNCYGFLYPGQFKKMVEIEKIYDNLSIISSYETPQSSGQGVTKTYYDNYKGREITIGYQRPNDIHNSKMAICFDCWKLVKIPDVKPKKTYFNRWRRYVYEIKPEDLIKHHWNNSCFKTNKHIEAFLLARSKIDPPIYCITILVKRSWGFLIAKQYNYQFENFYATVIQQAYRNYKKRPESLAKQIWEAVRNDGTPDRKKFLGILTISQMKINSETQEEYALCLDEFVDMLKKANAYQYYIENYNLAKWATAYEEYINYYPSLWIEKKKSQLNDRLDKEAYNLVKEILEQKGYRQAYISQWDLKFFIFHGDI</sequence>
<reference evidence="1 4" key="1">
    <citation type="submission" date="2016-04" db="EMBL/GenBank/DDBJ databases">
        <title>Genome analyses suggest a sexual origin of heterokaryosis in a supposedly ancient asexual fungus.</title>
        <authorList>
            <person name="Ropars J."/>
            <person name="Sedzielewska K."/>
            <person name="Noel J."/>
            <person name="Charron P."/>
            <person name="Farinelli L."/>
            <person name="Marton T."/>
            <person name="Kruger M."/>
            <person name="Pelin A."/>
            <person name="Brachmann A."/>
            <person name="Corradi N."/>
        </authorList>
    </citation>
    <scope>NUCLEOTIDE SEQUENCE [LARGE SCALE GENOMIC DNA]</scope>
    <source>
        <strain evidence="1 4">A5</strain>
    </source>
</reference>
<name>A0A2I1DYS5_9GLOM</name>
<proteinExistence type="predicted"/>
<organism evidence="1 4">
    <name type="scientific">Rhizophagus irregularis</name>
    <dbReference type="NCBI Taxonomy" id="588596"/>
    <lineage>
        <taxon>Eukaryota</taxon>
        <taxon>Fungi</taxon>
        <taxon>Fungi incertae sedis</taxon>
        <taxon>Mucoromycota</taxon>
        <taxon>Glomeromycotina</taxon>
        <taxon>Glomeromycetes</taxon>
        <taxon>Glomerales</taxon>
        <taxon>Glomeraceae</taxon>
        <taxon>Rhizophagus</taxon>
    </lineage>
</organism>
<reference evidence="1 4" key="2">
    <citation type="submission" date="2017-09" db="EMBL/GenBank/DDBJ databases">
        <title>Extensive intraspecific genome diversity in a model arbuscular mycorrhizal fungus.</title>
        <authorList>
            <person name="Chen E.C."/>
            <person name="Morin E."/>
            <person name="Beaudet D."/>
            <person name="Noel J."/>
            <person name="Ndikumana S."/>
            <person name="Charron P."/>
            <person name="St-Onge C."/>
            <person name="Giorgi J."/>
            <person name="Grigoriev I.V."/>
            <person name="Roux C."/>
            <person name="Martin F.M."/>
            <person name="Corradi N."/>
        </authorList>
    </citation>
    <scope>NUCLEOTIDE SEQUENCE [LARGE SCALE GENOMIC DNA]</scope>
    <source>
        <strain evidence="1 4">A5</strain>
    </source>
</reference>
<dbReference type="EMBL" id="LLXJ01000061">
    <property type="protein sequence ID" value="PKC16093.1"/>
    <property type="molecule type" value="Genomic_DNA"/>
</dbReference>
<dbReference type="OrthoDB" id="2416509at2759"/>
<accession>A0A2I1DYS5</accession>